<sequence>MAKELMNPLGISHNNNLLIACDVQNSRQLIGWAQIRPMGFVGSSPPSPSKFEDGDTTSNAQTMQSRFTIEQEVDDIMWEEFEDDPTPIPNGLASLPWTKEYRAASRAADKRVARRKEVLQMELNDAPQLWELSSVYVIPEYRGQGVGSELVRQVLTRQRAQTKQGKDVYALTLAKNVNWYTQFGFKIEDQVPDSMNFEMTAGKAITKLIREELILI</sequence>
<dbReference type="Pfam" id="PF13508">
    <property type="entry name" value="Acetyltransf_7"/>
    <property type="match status" value="1"/>
</dbReference>
<keyword evidence="3" id="KW-1185">Reference proteome</keyword>
<dbReference type="Gene3D" id="3.40.630.30">
    <property type="match status" value="1"/>
</dbReference>
<evidence type="ECO:0000313" key="3">
    <source>
        <dbReference type="Proteomes" id="UP001530400"/>
    </source>
</evidence>
<feature type="domain" description="N-acetyltransferase" evidence="1">
    <location>
        <begin position="65"/>
        <end position="206"/>
    </location>
</feature>
<proteinExistence type="predicted"/>
<dbReference type="PROSITE" id="PS51257">
    <property type="entry name" value="PROKAR_LIPOPROTEIN"/>
    <property type="match status" value="1"/>
</dbReference>
<dbReference type="SUPFAM" id="SSF55729">
    <property type="entry name" value="Acyl-CoA N-acyltransferases (Nat)"/>
    <property type="match status" value="1"/>
</dbReference>
<dbReference type="EMBL" id="JALLPJ020000426">
    <property type="protein sequence ID" value="KAL3792531.1"/>
    <property type="molecule type" value="Genomic_DNA"/>
</dbReference>
<dbReference type="PROSITE" id="PS51186">
    <property type="entry name" value="GNAT"/>
    <property type="match status" value="1"/>
</dbReference>
<gene>
    <name evidence="2" type="ORF">ACHAWO_008402</name>
</gene>
<dbReference type="AlphaFoldDB" id="A0ABD3PZ70"/>
<organism evidence="2 3">
    <name type="scientific">Cyclotella atomus</name>
    <dbReference type="NCBI Taxonomy" id="382360"/>
    <lineage>
        <taxon>Eukaryota</taxon>
        <taxon>Sar</taxon>
        <taxon>Stramenopiles</taxon>
        <taxon>Ochrophyta</taxon>
        <taxon>Bacillariophyta</taxon>
        <taxon>Coscinodiscophyceae</taxon>
        <taxon>Thalassiosirophycidae</taxon>
        <taxon>Stephanodiscales</taxon>
        <taxon>Stephanodiscaceae</taxon>
        <taxon>Cyclotella</taxon>
    </lineage>
</organism>
<dbReference type="InterPro" id="IPR000182">
    <property type="entry name" value="GNAT_dom"/>
</dbReference>
<evidence type="ECO:0000259" key="1">
    <source>
        <dbReference type="PROSITE" id="PS51186"/>
    </source>
</evidence>
<evidence type="ECO:0000313" key="2">
    <source>
        <dbReference type="EMBL" id="KAL3792531.1"/>
    </source>
</evidence>
<dbReference type="InterPro" id="IPR016181">
    <property type="entry name" value="Acyl_CoA_acyltransferase"/>
</dbReference>
<name>A0ABD3PZ70_9STRA</name>
<dbReference type="Proteomes" id="UP001530400">
    <property type="component" value="Unassembled WGS sequence"/>
</dbReference>
<dbReference type="CDD" id="cd04301">
    <property type="entry name" value="NAT_SF"/>
    <property type="match status" value="1"/>
</dbReference>
<comment type="caution">
    <text evidence="2">The sequence shown here is derived from an EMBL/GenBank/DDBJ whole genome shotgun (WGS) entry which is preliminary data.</text>
</comment>
<protein>
    <recommendedName>
        <fullName evidence="1">N-acetyltransferase domain-containing protein</fullName>
    </recommendedName>
</protein>
<accession>A0ABD3PZ70</accession>
<reference evidence="2 3" key="1">
    <citation type="submission" date="2024-10" db="EMBL/GenBank/DDBJ databases">
        <title>Updated reference genomes for cyclostephanoid diatoms.</title>
        <authorList>
            <person name="Roberts W.R."/>
            <person name="Alverson A.J."/>
        </authorList>
    </citation>
    <scope>NUCLEOTIDE SEQUENCE [LARGE SCALE GENOMIC DNA]</scope>
    <source>
        <strain evidence="2 3">AJA010-31</strain>
    </source>
</reference>